<comment type="caution">
    <text evidence="2">The sequence shown here is derived from an EMBL/GenBank/DDBJ whole genome shotgun (WGS) entry which is preliminary data.</text>
</comment>
<evidence type="ECO:0008006" key="4">
    <source>
        <dbReference type="Google" id="ProtNLM"/>
    </source>
</evidence>
<dbReference type="PRINTS" id="PR00081">
    <property type="entry name" value="GDHRDH"/>
</dbReference>
<keyword evidence="1" id="KW-0560">Oxidoreductase</keyword>
<dbReference type="SUPFAM" id="SSF51735">
    <property type="entry name" value="NAD(P)-binding Rossmann-fold domains"/>
    <property type="match status" value="1"/>
</dbReference>
<dbReference type="Gene3D" id="3.40.50.720">
    <property type="entry name" value="NAD(P)-binding Rossmann-like Domain"/>
    <property type="match status" value="1"/>
</dbReference>
<organism evidence="2 3">
    <name type="scientific">Methylorubrum suomiense</name>
    <dbReference type="NCBI Taxonomy" id="144191"/>
    <lineage>
        <taxon>Bacteria</taxon>
        <taxon>Pseudomonadati</taxon>
        <taxon>Pseudomonadota</taxon>
        <taxon>Alphaproteobacteria</taxon>
        <taxon>Hyphomicrobiales</taxon>
        <taxon>Methylobacteriaceae</taxon>
        <taxon>Methylorubrum</taxon>
    </lineage>
</organism>
<dbReference type="InterPro" id="IPR002347">
    <property type="entry name" value="SDR_fam"/>
</dbReference>
<reference evidence="2" key="1">
    <citation type="journal article" date="2021" name="Front. Microbiol.">
        <title>Comprehensive Comparative Genomics and Phenotyping of Methylobacterium Species.</title>
        <authorList>
            <person name="Alessa O."/>
            <person name="Ogura Y."/>
            <person name="Fujitani Y."/>
            <person name="Takami H."/>
            <person name="Hayashi T."/>
            <person name="Sahin N."/>
            <person name="Tani A."/>
        </authorList>
    </citation>
    <scope>NUCLEOTIDE SEQUENCE</scope>
    <source>
        <strain evidence="2">DSM 14458</strain>
    </source>
</reference>
<keyword evidence="3" id="KW-1185">Reference proteome</keyword>
<accession>A0ABQ4UYM3</accession>
<protein>
    <recommendedName>
        <fullName evidence="4">Short-chain dehydrogenase</fullName>
    </recommendedName>
</protein>
<evidence type="ECO:0000313" key="2">
    <source>
        <dbReference type="EMBL" id="GJE76508.1"/>
    </source>
</evidence>
<evidence type="ECO:0000313" key="3">
    <source>
        <dbReference type="Proteomes" id="UP001055093"/>
    </source>
</evidence>
<sequence length="316" mass="33980">MAVRGWTTTDIPTQAGRIALVTGASSGIGYETALALAGAGARVILAVRDPAKGARIATTITRIHPSARLSVRELDTARLASVRALADALQRDGDVLDLLVLNAGIAAVPRREESEDGFERQLATNYLGHFALTGLLLPILRPSHETRIVAVASLAHRSGQIRFDDPHWRGTYGPQKAYRQTKLAMLMFALELERRLRAAGRQERALAAHPGLALTDVFRRGDRAGWLQQAIGRALFTLAGQSAAQGALPVLFAATAHEARGGGYYGPDGVWEARGMPKPARVFPHAADRSDAARLWAMSETMTGVVYDWSDTPAHA</sequence>
<proteinExistence type="predicted"/>
<dbReference type="NCBIfam" id="NF004846">
    <property type="entry name" value="PRK06197.1"/>
    <property type="match status" value="1"/>
</dbReference>
<dbReference type="PANTHER" id="PTHR43157:SF31">
    <property type="entry name" value="PHOSPHATIDYLINOSITOL-GLYCAN BIOSYNTHESIS CLASS F PROTEIN"/>
    <property type="match status" value="1"/>
</dbReference>
<dbReference type="EMBL" id="BPRE01000009">
    <property type="protein sequence ID" value="GJE76508.1"/>
    <property type="molecule type" value="Genomic_DNA"/>
</dbReference>
<dbReference type="Proteomes" id="UP001055093">
    <property type="component" value="Unassembled WGS sequence"/>
</dbReference>
<gene>
    <name evidence="2" type="ORF">BGCPKDLD_3102</name>
</gene>
<dbReference type="Pfam" id="PF00106">
    <property type="entry name" value="adh_short"/>
    <property type="match status" value="1"/>
</dbReference>
<dbReference type="InterPro" id="IPR036291">
    <property type="entry name" value="NAD(P)-bd_dom_sf"/>
</dbReference>
<name>A0ABQ4UYM3_9HYPH</name>
<dbReference type="PANTHER" id="PTHR43157">
    <property type="entry name" value="PHOSPHATIDYLINOSITOL-GLYCAN BIOSYNTHESIS CLASS F PROTEIN-RELATED"/>
    <property type="match status" value="1"/>
</dbReference>
<dbReference type="RefSeq" id="WP_137827346.1">
    <property type="nucleotide sequence ID" value="NZ_BPRE01000009.1"/>
</dbReference>
<reference evidence="2" key="2">
    <citation type="submission" date="2021-08" db="EMBL/GenBank/DDBJ databases">
        <authorList>
            <person name="Tani A."/>
            <person name="Ola A."/>
            <person name="Ogura Y."/>
            <person name="Katsura K."/>
            <person name="Hayashi T."/>
        </authorList>
    </citation>
    <scope>NUCLEOTIDE SEQUENCE</scope>
    <source>
        <strain evidence="2">DSM 14458</strain>
    </source>
</reference>
<evidence type="ECO:0000256" key="1">
    <source>
        <dbReference type="ARBA" id="ARBA00023002"/>
    </source>
</evidence>
<dbReference type="NCBIfam" id="NF004513">
    <property type="entry name" value="PRK05854.1"/>
    <property type="match status" value="1"/>
</dbReference>